<dbReference type="EMBL" id="JBAWKS010000001">
    <property type="protein sequence ID" value="MEI4550807.1"/>
    <property type="molecule type" value="Genomic_DNA"/>
</dbReference>
<reference evidence="2 3" key="1">
    <citation type="submission" date="2023-12" db="EMBL/GenBank/DDBJ databases">
        <title>Friends and Foes: Symbiotic and Algicidal bacterial influence on Karenia brevis blooms.</title>
        <authorList>
            <person name="Fei C."/>
            <person name="Mohamed A.R."/>
            <person name="Booker A."/>
            <person name="Arshad M."/>
            <person name="Klass S."/>
            <person name="Ahn S."/>
            <person name="Gilbert P.M."/>
            <person name="Heil C.A."/>
            <person name="Martinez J.M."/>
            <person name="Amin S.A."/>
        </authorList>
    </citation>
    <scope>NUCLEOTIDE SEQUENCE [LARGE SCALE GENOMIC DNA]</scope>
    <source>
        <strain evidence="2 3">CE15</strain>
    </source>
</reference>
<evidence type="ECO:0000313" key="2">
    <source>
        <dbReference type="EMBL" id="MEI4550807.1"/>
    </source>
</evidence>
<keyword evidence="3" id="KW-1185">Reference proteome</keyword>
<dbReference type="InterPro" id="IPR001638">
    <property type="entry name" value="Solute-binding_3/MltF_N"/>
</dbReference>
<protein>
    <submittedName>
        <fullName evidence="2">Transporter substrate-binding domain-containing protein</fullName>
    </submittedName>
</protein>
<organism evidence="2 3">
    <name type="scientific">Pseudoalteromonas spongiae</name>
    <dbReference type="NCBI Taxonomy" id="298657"/>
    <lineage>
        <taxon>Bacteria</taxon>
        <taxon>Pseudomonadati</taxon>
        <taxon>Pseudomonadota</taxon>
        <taxon>Gammaproteobacteria</taxon>
        <taxon>Alteromonadales</taxon>
        <taxon>Pseudoalteromonadaceae</taxon>
        <taxon>Pseudoalteromonas</taxon>
    </lineage>
</organism>
<dbReference type="PANTHER" id="PTHR38834">
    <property type="entry name" value="PERIPLASMIC SUBSTRATE BINDING PROTEIN FAMILY 3"/>
    <property type="match status" value="1"/>
</dbReference>
<dbReference type="PANTHER" id="PTHR38834:SF3">
    <property type="entry name" value="SOLUTE-BINDING PROTEIN FAMILY 3_N-TERMINAL DOMAIN-CONTAINING PROTEIN"/>
    <property type="match status" value="1"/>
</dbReference>
<evidence type="ECO:0000313" key="3">
    <source>
        <dbReference type="Proteomes" id="UP001382455"/>
    </source>
</evidence>
<accession>A0ABU8EV20</accession>
<feature type="domain" description="Solute-binding protein family 3/N-terminal" evidence="1">
    <location>
        <begin position="15"/>
        <end position="230"/>
    </location>
</feature>
<comment type="caution">
    <text evidence="2">The sequence shown here is derived from an EMBL/GenBank/DDBJ whole genome shotgun (WGS) entry which is preliminary data.</text>
</comment>
<dbReference type="Pfam" id="PF00497">
    <property type="entry name" value="SBP_bac_3"/>
    <property type="match status" value="1"/>
</dbReference>
<dbReference type="SUPFAM" id="SSF53850">
    <property type="entry name" value="Periplasmic binding protein-like II"/>
    <property type="match status" value="1"/>
</dbReference>
<proteinExistence type="predicted"/>
<dbReference type="RefSeq" id="WP_158683602.1">
    <property type="nucleotide sequence ID" value="NZ_JBAWKS010000001.1"/>
</dbReference>
<sequence length="235" mass="26677">MLLAQHLAAAEKTHPITYYTELYPPSSYYYNDQLIGLSVDLLKLIWHDQGIAEQPILVVPWARGYKEISDKPNTALFAMSKTADRAAKFKWVGPLFTAEYYIIAQPNTGLFITDISQVYDKSIAVIRNDVTQSLIYETDFPHQQILAAKSMDDALALFKAERVDLLAISRSGLNAAIKQRKLGSELFQRILLLKVVDDYIAFSKDTPDEIVQAFQTSLNKLKSQHMALKEEYKLN</sequence>
<name>A0ABU8EV20_9GAMM</name>
<dbReference type="Gene3D" id="3.40.190.10">
    <property type="entry name" value="Periplasmic binding protein-like II"/>
    <property type="match status" value="2"/>
</dbReference>
<dbReference type="Proteomes" id="UP001382455">
    <property type="component" value="Unassembled WGS sequence"/>
</dbReference>
<evidence type="ECO:0000259" key="1">
    <source>
        <dbReference type="SMART" id="SM00062"/>
    </source>
</evidence>
<dbReference type="SMART" id="SM00062">
    <property type="entry name" value="PBPb"/>
    <property type="match status" value="1"/>
</dbReference>
<gene>
    <name evidence="2" type="ORF">WAE96_14145</name>
</gene>